<evidence type="ECO:0000256" key="1">
    <source>
        <dbReference type="ARBA" id="ARBA00004651"/>
    </source>
</evidence>
<comment type="subcellular location">
    <subcellularLocation>
        <location evidence="1">Cell membrane</location>
        <topology evidence="1">Multi-pass membrane protein</topology>
    </subcellularLocation>
</comment>
<keyword evidence="2" id="KW-1003">Cell membrane</keyword>
<accession>A0ABW6SM83</accession>
<evidence type="ECO:0000313" key="9">
    <source>
        <dbReference type="EMBL" id="MFF3666085.1"/>
    </source>
</evidence>
<keyword evidence="10" id="KW-1185">Reference proteome</keyword>
<protein>
    <submittedName>
        <fullName evidence="9">MFS transporter</fullName>
    </submittedName>
</protein>
<dbReference type="Pfam" id="PF07690">
    <property type="entry name" value="MFS_1"/>
    <property type="match status" value="1"/>
</dbReference>
<gene>
    <name evidence="9" type="ORF">ACFYXI_10870</name>
</gene>
<keyword evidence="3 7" id="KW-0812">Transmembrane</keyword>
<evidence type="ECO:0000313" key="10">
    <source>
        <dbReference type="Proteomes" id="UP001602013"/>
    </source>
</evidence>
<dbReference type="EMBL" id="JBIASD010000005">
    <property type="protein sequence ID" value="MFF3666085.1"/>
    <property type="molecule type" value="Genomic_DNA"/>
</dbReference>
<dbReference type="PANTHER" id="PTHR23513">
    <property type="entry name" value="INTEGRAL MEMBRANE EFFLUX PROTEIN-RELATED"/>
    <property type="match status" value="1"/>
</dbReference>
<evidence type="ECO:0000259" key="8">
    <source>
        <dbReference type="PROSITE" id="PS50850"/>
    </source>
</evidence>
<evidence type="ECO:0000256" key="6">
    <source>
        <dbReference type="SAM" id="MobiDB-lite"/>
    </source>
</evidence>
<proteinExistence type="predicted"/>
<feature type="transmembrane region" description="Helical" evidence="7">
    <location>
        <begin position="391"/>
        <end position="409"/>
    </location>
</feature>
<feature type="transmembrane region" description="Helical" evidence="7">
    <location>
        <begin position="300"/>
        <end position="318"/>
    </location>
</feature>
<feature type="transmembrane region" description="Helical" evidence="7">
    <location>
        <begin position="89"/>
        <end position="112"/>
    </location>
</feature>
<dbReference type="CDD" id="cd06173">
    <property type="entry name" value="MFS_MefA_like"/>
    <property type="match status" value="1"/>
</dbReference>
<keyword evidence="4 7" id="KW-1133">Transmembrane helix</keyword>
<dbReference type="RefSeq" id="WP_387410401.1">
    <property type="nucleotide sequence ID" value="NZ_JBIASD010000005.1"/>
</dbReference>
<evidence type="ECO:0000256" key="5">
    <source>
        <dbReference type="ARBA" id="ARBA00023136"/>
    </source>
</evidence>
<evidence type="ECO:0000256" key="2">
    <source>
        <dbReference type="ARBA" id="ARBA00022475"/>
    </source>
</evidence>
<feature type="domain" description="Major facilitator superfamily (MFS) profile" evidence="8">
    <location>
        <begin position="234"/>
        <end position="436"/>
    </location>
</feature>
<dbReference type="PROSITE" id="PS50850">
    <property type="entry name" value="MFS"/>
    <property type="match status" value="1"/>
</dbReference>
<feature type="transmembrane region" description="Helical" evidence="7">
    <location>
        <begin position="57"/>
        <end position="77"/>
    </location>
</feature>
<dbReference type="Proteomes" id="UP001602013">
    <property type="component" value="Unassembled WGS sequence"/>
</dbReference>
<feature type="transmembrane region" description="Helical" evidence="7">
    <location>
        <begin position="25"/>
        <end position="51"/>
    </location>
</feature>
<feature type="region of interest" description="Disordered" evidence="6">
    <location>
        <begin position="416"/>
        <end position="436"/>
    </location>
</feature>
<evidence type="ECO:0000256" key="7">
    <source>
        <dbReference type="SAM" id="Phobius"/>
    </source>
</evidence>
<dbReference type="PANTHER" id="PTHR23513:SF6">
    <property type="entry name" value="MAJOR FACILITATOR SUPERFAMILY ASSOCIATED DOMAIN-CONTAINING PROTEIN"/>
    <property type="match status" value="1"/>
</dbReference>
<dbReference type="SUPFAM" id="SSF103473">
    <property type="entry name" value="MFS general substrate transporter"/>
    <property type="match status" value="1"/>
</dbReference>
<dbReference type="InterPro" id="IPR011701">
    <property type="entry name" value="MFS"/>
</dbReference>
<sequence length="436" mass="45325">MTSTGDAAPTRRRRFGVLRQRDFRLLWIGETASGLGTSITGVALPLIAVVVLRVDTFAVGLLAAVVWLPWLVIGLPAGAWVDRLRKRPVLVAGNLVSAAMYASVPVAAWLGALTFAHLLAVAAVCGVATVFFSTAYHAYVPAVLDGRDLLEGNARLQGSEAATRVIGRGAAGLVADAFGAVSGLLIDAVTFVVSTACLLSLRVREPVPAAPARGDTLRRQIGEGLRFVVHDRYLRPMVMYGALVNLALMGYQGIQIVFLVRTVGANAATVGGLIMAGSLGGIAGALIATAVGRRFGTARGMLLLQLVTGPFALLLPLTTPGPGLLLFAVGSFTVGAGIVACNIVLGGFRQSYCPPHLLGRVVATTMMLNHSTIPIGSLLGGFLGDLLGLRPTMWIMAGLLAPCSLILALSPMRSRRDLPGASEPRPAATVQGSQTK</sequence>
<feature type="transmembrane region" description="Helical" evidence="7">
    <location>
        <begin position="266"/>
        <end position="288"/>
    </location>
</feature>
<feature type="transmembrane region" description="Helical" evidence="7">
    <location>
        <begin position="324"/>
        <end position="345"/>
    </location>
</feature>
<organism evidence="9 10">
    <name type="scientific">Microtetraspora malaysiensis</name>
    <dbReference type="NCBI Taxonomy" id="161358"/>
    <lineage>
        <taxon>Bacteria</taxon>
        <taxon>Bacillati</taxon>
        <taxon>Actinomycetota</taxon>
        <taxon>Actinomycetes</taxon>
        <taxon>Streptosporangiales</taxon>
        <taxon>Streptosporangiaceae</taxon>
        <taxon>Microtetraspora</taxon>
    </lineage>
</organism>
<dbReference type="InterPro" id="IPR036259">
    <property type="entry name" value="MFS_trans_sf"/>
</dbReference>
<comment type="caution">
    <text evidence="9">The sequence shown here is derived from an EMBL/GenBank/DDBJ whole genome shotgun (WGS) entry which is preliminary data.</text>
</comment>
<dbReference type="InterPro" id="IPR020846">
    <property type="entry name" value="MFS_dom"/>
</dbReference>
<reference evidence="9 10" key="1">
    <citation type="submission" date="2024-10" db="EMBL/GenBank/DDBJ databases">
        <title>The Natural Products Discovery Center: Release of the First 8490 Sequenced Strains for Exploring Actinobacteria Biosynthetic Diversity.</title>
        <authorList>
            <person name="Kalkreuter E."/>
            <person name="Kautsar S.A."/>
            <person name="Yang D."/>
            <person name="Bader C.D."/>
            <person name="Teijaro C.N."/>
            <person name="Fluegel L."/>
            <person name="Davis C.M."/>
            <person name="Simpson J.R."/>
            <person name="Lauterbach L."/>
            <person name="Steele A.D."/>
            <person name="Gui C."/>
            <person name="Meng S."/>
            <person name="Li G."/>
            <person name="Viehrig K."/>
            <person name="Ye F."/>
            <person name="Su P."/>
            <person name="Kiefer A.F."/>
            <person name="Nichols A."/>
            <person name="Cepeda A.J."/>
            <person name="Yan W."/>
            <person name="Fan B."/>
            <person name="Jiang Y."/>
            <person name="Adhikari A."/>
            <person name="Zheng C.-J."/>
            <person name="Schuster L."/>
            <person name="Cowan T.M."/>
            <person name="Smanski M.J."/>
            <person name="Chevrette M.G."/>
            <person name="De Carvalho L.P.S."/>
            <person name="Shen B."/>
        </authorList>
    </citation>
    <scope>NUCLEOTIDE SEQUENCE [LARGE SCALE GENOMIC DNA]</scope>
    <source>
        <strain evidence="9 10">NPDC002173</strain>
    </source>
</reference>
<dbReference type="Gene3D" id="1.20.1250.20">
    <property type="entry name" value="MFS general substrate transporter like domains"/>
    <property type="match status" value="1"/>
</dbReference>
<evidence type="ECO:0000256" key="3">
    <source>
        <dbReference type="ARBA" id="ARBA00022692"/>
    </source>
</evidence>
<evidence type="ECO:0000256" key="4">
    <source>
        <dbReference type="ARBA" id="ARBA00022989"/>
    </source>
</evidence>
<feature type="transmembrane region" description="Helical" evidence="7">
    <location>
        <begin position="357"/>
        <end position="379"/>
    </location>
</feature>
<feature type="transmembrane region" description="Helical" evidence="7">
    <location>
        <begin position="118"/>
        <end position="139"/>
    </location>
</feature>
<keyword evidence="5 7" id="KW-0472">Membrane</keyword>
<name>A0ABW6SM83_9ACTN</name>
<feature type="transmembrane region" description="Helical" evidence="7">
    <location>
        <begin position="237"/>
        <end position="260"/>
    </location>
</feature>